<dbReference type="InterPro" id="IPR016161">
    <property type="entry name" value="Ald_DH/histidinol_DH"/>
</dbReference>
<dbReference type="PANTHER" id="PTHR43217">
    <property type="entry name" value="SUCCINATE SEMIALDEHYDE DEHYDROGENASE [NAD(P)+] SAD"/>
    <property type="match status" value="1"/>
</dbReference>
<accession>A0ABU9HXN9</accession>
<feature type="domain" description="Aldehyde dehydrogenase" evidence="4">
    <location>
        <begin position="3"/>
        <end position="447"/>
    </location>
</feature>
<evidence type="ECO:0000256" key="1">
    <source>
        <dbReference type="ARBA" id="ARBA00009986"/>
    </source>
</evidence>
<evidence type="ECO:0000313" key="6">
    <source>
        <dbReference type="Proteomes" id="UP001464555"/>
    </source>
</evidence>
<dbReference type="Pfam" id="PF00171">
    <property type="entry name" value="Aldedh"/>
    <property type="match status" value="1"/>
</dbReference>
<dbReference type="RefSeq" id="WP_341696809.1">
    <property type="nucleotide sequence ID" value="NZ_JBBYHR010000004.1"/>
</dbReference>
<dbReference type="CDD" id="cd07100">
    <property type="entry name" value="ALDH_SSADH1_GabD1"/>
    <property type="match status" value="1"/>
</dbReference>
<keyword evidence="2" id="KW-0521">NADP</keyword>
<evidence type="ECO:0000256" key="3">
    <source>
        <dbReference type="ARBA" id="ARBA00023002"/>
    </source>
</evidence>
<gene>
    <name evidence="5" type="ORF">AAEO56_09490</name>
</gene>
<evidence type="ECO:0000259" key="4">
    <source>
        <dbReference type="Pfam" id="PF00171"/>
    </source>
</evidence>
<dbReference type="InterPro" id="IPR044148">
    <property type="entry name" value="ALDH_GabD1-like"/>
</dbReference>
<dbReference type="SUPFAM" id="SSF53720">
    <property type="entry name" value="ALDH-like"/>
    <property type="match status" value="1"/>
</dbReference>
<dbReference type="InterPro" id="IPR015590">
    <property type="entry name" value="Aldehyde_DH_dom"/>
</dbReference>
<dbReference type="InterPro" id="IPR047110">
    <property type="entry name" value="GABD/Sad-like"/>
</dbReference>
<organism evidence="5 6">
    <name type="scientific">Flavobacterium arundinis</name>
    <dbReference type="NCBI Taxonomy" id="3139143"/>
    <lineage>
        <taxon>Bacteria</taxon>
        <taxon>Pseudomonadati</taxon>
        <taxon>Bacteroidota</taxon>
        <taxon>Flavobacteriia</taxon>
        <taxon>Flavobacteriales</taxon>
        <taxon>Flavobacteriaceae</taxon>
        <taxon>Flavobacterium</taxon>
    </lineage>
</organism>
<comment type="similarity">
    <text evidence="1">Belongs to the aldehyde dehydrogenase family.</text>
</comment>
<dbReference type="PANTHER" id="PTHR43217:SF1">
    <property type="entry name" value="SUCCINATE SEMIALDEHYDE DEHYDROGENASE [NAD(P)+] SAD"/>
    <property type="match status" value="1"/>
</dbReference>
<dbReference type="InterPro" id="IPR016163">
    <property type="entry name" value="Ald_DH_C"/>
</dbReference>
<keyword evidence="3" id="KW-0560">Oxidoreductase</keyword>
<keyword evidence="6" id="KW-1185">Reference proteome</keyword>
<evidence type="ECO:0000313" key="5">
    <source>
        <dbReference type="EMBL" id="MEL1244493.1"/>
    </source>
</evidence>
<evidence type="ECO:0000256" key="2">
    <source>
        <dbReference type="ARBA" id="ARBA00022857"/>
    </source>
</evidence>
<sequence length="450" mass="49003">MFSITNPFNKTFLSNYSYFSENQINKSLMNSEKASAVWKGIPIGERLKFIENLIFALTKQQHLLAEKCSLEMGKPIMQSEAEVKKCIALCEYYIKNSQNFLSGYEIDTDAGESFITFEPLGVILGVMPWNFPYWQVFRFAIPAIIAGNTVVVKHASNVAGCGILLEELFTEAGFPEGIYQNLLISGEQVEDVINNPIVKAVSLTGSEKAGAAVASAAAKQIKKAVLELGGSNAFIVCEDADLDDAVSVAVNARMQNTGQSCIAAKRFLVHASVFDVFVEGFKKGVEALKTGDPMDKATEIGPMAREDLAIDIEKQVNDSVAMGAKLVIGGKRKDAFYDPTILIGVTTDMPVFKEEVFGPVAAVMAFDTFEQAVELSNKTNFGLGVTVFTKDIEGIKKKVHLFQEGAVFINAMVKSDPALPFGGVKRSGFGRELAENGLKEFVNVKTVYIK</sequence>
<dbReference type="InterPro" id="IPR016162">
    <property type="entry name" value="Ald_DH_N"/>
</dbReference>
<dbReference type="Gene3D" id="3.40.605.10">
    <property type="entry name" value="Aldehyde Dehydrogenase, Chain A, domain 1"/>
    <property type="match status" value="1"/>
</dbReference>
<dbReference type="EMBL" id="JBBYHR010000004">
    <property type="protein sequence ID" value="MEL1244493.1"/>
    <property type="molecule type" value="Genomic_DNA"/>
</dbReference>
<reference evidence="5 6" key="1">
    <citation type="submission" date="2024-04" db="EMBL/GenBank/DDBJ databases">
        <title>Flavobacterium sp. DGU11 16S ribosomal RNA gene Genome sequencing and assembly.</title>
        <authorList>
            <person name="Park S."/>
        </authorList>
    </citation>
    <scope>NUCLEOTIDE SEQUENCE [LARGE SCALE GENOMIC DNA]</scope>
    <source>
        <strain evidence="5 6">DGU11</strain>
    </source>
</reference>
<protein>
    <submittedName>
        <fullName evidence="5">NAD-dependent succinate-semialdehyde dehydrogenase</fullName>
    </submittedName>
</protein>
<proteinExistence type="inferred from homology"/>
<dbReference type="Gene3D" id="3.40.309.10">
    <property type="entry name" value="Aldehyde Dehydrogenase, Chain A, domain 2"/>
    <property type="match status" value="1"/>
</dbReference>
<comment type="caution">
    <text evidence="5">The sequence shown here is derived from an EMBL/GenBank/DDBJ whole genome shotgun (WGS) entry which is preliminary data.</text>
</comment>
<dbReference type="Proteomes" id="UP001464555">
    <property type="component" value="Unassembled WGS sequence"/>
</dbReference>
<name>A0ABU9HXN9_9FLAO</name>